<gene>
    <name evidence="7" type="ORF">CDD82_6751</name>
</gene>
<name>A0A2C5ZQV1_9HYPO</name>
<dbReference type="AlphaFoldDB" id="A0A2C5ZQV1"/>
<dbReference type="Gene3D" id="3.30.1490.330">
    <property type="match status" value="1"/>
</dbReference>
<dbReference type="Pfam" id="PF03738">
    <property type="entry name" value="GSP_synth"/>
    <property type="match status" value="1"/>
</dbReference>
<evidence type="ECO:0000313" key="8">
    <source>
        <dbReference type="Proteomes" id="UP000224854"/>
    </source>
</evidence>
<evidence type="ECO:0000259" key="6">
    <source>
        <dbReference type="Pfam" id="PF03738"/>
    </source>
</evidence>
<reference evidence="7 8" key="1">
    <citation type="submission" date="2017-06" db="EMBL/GenBank/DDBJ databases">
        <title>Ant-infecting Ophiocordyceps genomes reveal a high diversity of potential behavioral manipulation genes and a possible major role for enterotoxins.</title>
        <authorList>
            <person name="De Bekker C."/>
            <person name="Evans H.C."/>
            <person name="Brachmann A."/>
            <person name="Hughes D.P."/>
        </authorList>
    </citation>
    <scope>NUCLEOTIDE SEQUENCE [LARGE SCALE GENOMIC DNA]</scope>
    <source>
        <strain evidence="7 8">1348a</strain>
    </source>
</reference>
<proteinExistence type="predicted"/>
<keyword evidence="4" id="KW-0067">ATP-binding</keyword>
<keyword evidence="8" id="KW-1185">Reference proteome</keyword>
<dbReference type="GO" id="GO:0005524">
    <property type="term" value="F:ATP binding"/>
    <property type="evidence" value="ECO:0007669"/>
    <property type="project" value="UniProtKB-KW"/>
</dbReference>
<comment type="caution">
    <text evidence="7">The sequence shown here is derived from an EMBL/GenBank/DDBJ whole genome shotgun (WGS) entry which is preliminary data.</text>
</comment>
<evidence type="ECO:0000256" key="1">
    <source>
        <dbReference type="ARBA" id="ARBA00022598"/>
    </source>
</evidence>
<dbReference type="Proteomes" id="UP000224854">
    <property type="component" value="Unassembled WGS sequence"/>
</dbReference>
<dbReference type="InterPro" id="IPR005494">
    <property type="entry name" value="GSPS_pre-ATP-grasp-like_dom"/>
</dbReference>
<dbReference type="OrthoDB" id="64566at2759"/>
<protein>
    <recommendedName>
        <fullName evidence="6">Glutathionylspermidine synthase pre-ATP-grasp-like domain-containing protein</fullName>
    </recommendedName>
</protein>
<dbReference type="InterPro" id="IPR016185">
    <property type="entry name" value="PreATP-grasp_dom_sf"/>
</dbReference>
<evidence type="ECO:0000313" key="7">
    <source>
        <dbReference type="EMBL" id="PHH82193.1"/>
    </source>
</evidence>
<organism evidence="7 8">
    <name type="scientific">Ophiocordyceps australis</name>
    <dbReference type="NCBI Taxonomy" id="1399860"/>
    <lineage>
        <taxon>Eukaryota</taxon>
        <taxon>Fungi</taxon>
        <taxon>Dikarya</taxon>
        <taxon>Ascomycota</taxon>
        <taxon>Pezizomycotina</taxon>
        <taxon>Sordariomycetes</taxon>
        <taxon>Hypocreomycetidae</taxon>
        <taxon>Hypocreales</taxon>
        <taxon>Ophiocordycipitaceae</taxon>
        <taxon>Ophiocordyceps</taxon>
    </lineage>
</organism>
<evidence type="ECO:0000256" key="4">
    <source>
        <dbReference type="ARBA" id="ARBA00022840"/>
    </source>
</evidence>
<keyword evidence="3" id="KW-0547">Nucleotide-binding</keyword>
<evidence type="ECO:0000256" key="2">
    <source>
        <dbReference type="ARBA" id="ARBA00022723"/>
    </source>
</evidence>
<dbReference type="GO" id="GO:0046872">
    <property type="term" value="F:metal ion binding"/>
    <property type="evidence" value="ECO:0007669"/>
    <property type="project" value="UniProtKB-KW"/>
</dbReference>
<keyword evidence="5" id="KW-0460">Magnesium</keyword>
<dbReference type="SUPFAM" id="SSF56059">
    <property type="entry name" value="Glutathione synthetase ATP-binding domain-like"/>
    <property type="match status" value="1"/>
</dbReference>
<keyword evidence="1" id="KW-0436">Ligase</keyword>
<evidence type="ECO:0000256" key="3">
    <source>
        <dbReference type="ARBA" id="ARBA00022741"/>
    </source>
</evidence>
<keyword evidence="2" id="KW-0479">Metal-binding</keyword>
<feature type="domain" description="Glutathionylspermidine synthase pre-ATP-grasp-like" evidence="6">
    <location>
        <begin position="15"/>
        <end position="418"/>
    </location>
</feature>
<sequence length="466" mass="53323">MRRIEVEPRPNSTRLIQSQGLPFATDSYWPDDCYYSFTSDEIALIEQAGHDVFDMCCEAAEYLVEHPDVMVNDMAIPAFALRQIKESWNREPAWASVVARFDVCFGGLDNPDPALRTPRFYEFNADTPFCLVETACIQWLWLEQTGHGNDQYNTIYESLVQAWTRNLDLVEKALGHRIRFVHFATARGDFDGEEATNTLMLASACREAGWPTRTMAVEQIALSAEDGRFYDQHGDHIDVIFKVYPYEMMVRERFGEACFRDMDNIGQRDAAGNYTGGTVWIEPPYKMLWSNKALFAILWKLFKDDPRSKFLIPTYLEHEAPASLNSFARKPIFSRYGQGIQLEQDGHILQKQDDNCYGKEGHVIQELALPPEYKDSQGRPRYTVLGLWFIDGEPAGLNVREAQSPITDDYAPFIPHSISDGPVGYTPRQIPDADEIEASLRLDRHAYIEDSARVLEYIEQVVYGCE</sequence>
<dbReference type="SUPFAM" id="SSF52440">
    <property type="entry name" value="PreATP-grasp domain"/>
    <property type="match status" value="1"/>
</dbReference>
<evidence type="ECO:0000256" key="5">
    <source>
        <dbReference type="ARBA" id="ARBA00022842"/>
    </source>
</evidence>
<dbReference type="EMBL" id="NJEU01000072">
    <property type="protein sequence ID" value="PHH82193.1"/>
    <property type="molecule type" value="Genomic_DNA"/>
</dbReference>
<accession>A0A2C5ZQV1</accession>
<dbReference type="GO" id="GO:0016874">
    <property type="term" value="F:ligase activity"/>
    <property type="evidence" value="ECO:0007669"/>
    <property type="project" value="UniProtKB-KW"/>
</dbReference>